<dbReference type="InParanoid" id="A0A1Y1YTT6"/>
<dbReference type="Pfam" id="PF00149">
    <property type="entry name" value="Metallophos"/>
    <property type="match status" value="1"/>
</dbReference>
<dbReference type="STRING" id="1314790.A0A1Y1YTT6"/>
<dbReference type="Proteomes" id="UP000193498">
    <property type="component" value="Unassembled WGS sequence"/>
</dbReference>
<dbReference type="PANTHER" id="PTHR42850">
    <property type="entry name" value="METALLOPHOSPHOESTERASE"/>
    <property type="match status" value="1"/>
</dbReference>
<dbReference type="EMBL" id="MCFE01000070">
    <property type="protein sequence ID" value="ORY01386.1"/>
    <property type="molecule type" value="Genomic_DNA"/>
</dbReference>
<dbReference type="GO" id="GO:0016791">
    <property type="term" value="F:phosphatase activity"/>
    <property type="evidence" value="ECO:0007669"/>
    <property type="project" value="TreeGrafter"/>
</dbReference>
<dbReference type="GO" id="GO:0006798">
    <property type="term" value="P:polyphosphate catabolic process"/>
    <property type="evidence" value="ECO:0007669"/>
    <property type="project" value="TreeGrafter"/>
</dbReference>
<dbReference type="CDD" id="cd00144">
    <property type="entry name" value="MPP_PPP_family"/>
    <property type="match status" value="1"/>
</dbReference>
<keyword evidence="1" id="KW-0732">Signal</keyword>
<dbReference type="PANTHER" id="PTHR42850:SF4">
    <property type="entry name" value="ZINC-DEPENDENT ENDOPOLYPHOSPHATASE"/>
    <property type="match status" value="1"/>
</dbReference>
<organism evidence="3 4">
    <name type="scientific">Basidiobolus meristosporus CBS 931.73</name>
    <dbReference type="NCBI Taxonomy" id="1314790"/>
    <lineage>
        <taxon>Eukaryota</taxon>
        <taxon>Fungi</taxon>
        <taxon>Fungi incertae sedis</taxon>
        <taxon>Zoopagomycota</taxon>
        <taxon>Entomophthoromycotina</taxon>
        <taxon>Basidiobolomycetes</taxon>
        <taxon>Basidiobolales</taxon>
        <taxon>Basidiobolaceae</taxon>
        <taxon>Basidiobolus</taxon>
    </lineage>
</organism>
<feature type="domain" description="Calcineurin-like phosphoesterase" evidence="2">
    <location>
        <begin position="48"/>
        <end position="239"/>
    </location>
</feature>
<dbReference type="InterPro" id="IPR004843">
    <property type="entry name" value="Calcineurin-like_PHP"/>
</dbReference>
<dbReference type="InterPro" id="IPR029052">
    <property type="entry name" value="Metallo-depent_PP-like"/>
</dbReference>
<evidence type="ECO:0000313" key="4">
    <source>
        <dbReference type="Proteomes" id="UP000193498"/>
    </source>
</evidence>
<proteinExistence type="predicted"/>
<dbReference type="GO" id="GO:0005737">
    <property type="term" value="C:cytoplasm"/>
    <property type="evidence" value="ECO:0007669"/>
    <property type="project" value="TreeGrafter"/>
</dbReference>
<evidence type="ECO:0000259" key="2">
    <source>
        <dbReference type="Pfam" id="PF00149"/>
    </source>
</evidence>
<evidence type="ECO:0000313" key="3">
    <source>
        <dbReference type="EMBL" id="ORY01386.1"/>
    </source>
</evidence>
<gene>
    <name evidence="3" type="ORF">K493DRAFT_209741</name>
</gene>
<reference evidence="3 4" key="1">
    <citation type="submission" date="2016-07" db="EMBL/GenBank/DDBJ databases">
        <title>Pervasive Adenine N6-methylation of Active Genes in Fungi.</title>
        <authorList>
            <consortium name="DOE Joint Genome Institute"/>
            <person name="Mondo S.J."/>
            <person name="Dannebaum R.O."/>
            <person name="Kuo R.C."/>
            <person name="Labutti K."/>
            <person name="Haridas S."/>
            <person name="Kuo A."/>
            <person name="Salamov A."/>
            <person name="Ahrendt S.R."/>
            <person name="Lipzen A."/>
            <person name="Sullivan W."/>
            <person name="Andreopoulos W.B."/>
            <person name="Clum A."/>
            <person name="Lindquist E."/>
            <person name="Daum C."/>
            <person name="Ramamoorthy G.K."/>
            <person name="Gryganskyi A."/>
            <person name="Culley D."/>
            <person name="Magnuson J.K."/>
            <person name="James T.Y."/>
            <person name="O'Malley M.A."/>
            <person name="Stajich J.E."/>
            <person name="Spatafora J.W."/>
            <person name="Visel A."/>
            <person name="Grigoriev I.V."/>
        </authorList>
    </citation>
    <scope>NUCLEOTIDE SEQUENCE [LARGE SCALE GENOMIC DNA]</scope>
    <source>
        <strain evidence="3 4">CBS 931.73</strain>
    </source>
</reference>
<dbReference type="OrthoDB" id="10267127at2759"/>
<protein>
    <submittedName>
        <fullName evidence="3">Metallo-dependent phosphatase</fullName>
    </submittedName>
</protein>
<feature type="signal peptide" evidence="1">
    <location>
        <begin position="1"/>
        <end position="19"/>
    </location>
</feature>
<accession>A0A1Y1YTT6</accession>
<name>A0A1Y1YTT6_9FUNG</name>
<keyword evidence="4" id="KW-1185">Reference proteome</keyword>
<dbReference type="InterPro" id="IPR050126">
    <property type="entry name" value="Ap4A_hydrolase"/>
</dbReference>
<dbReference type="Gene3D" id="3.60.21.10">
    <property type="match status" value="1"/>
</dbReference>
<dbReference type="GO" id="GO:0000298">
    <property type="term" value="F:endopolyphosphatase activity"/>
    <property type="evidence" value="ECO:0007669"/>
    <property type="project" value="TreeGrafter"/>
</dbReference>
<sequence>MAAFFFLAALFTLYSSKRALTVTNTEFPYSSSGAAQVQVLTVNDQNQRFVVIGDVHGCIESLDRLIEKLDLGETDKVIFAGDLVAKGPDTHGVLRRAKELNALCVRGNHDDEVLRWRQYIRLVGEENIDKKNLPKGLSLGEHQELASTLPEELLDYLESCPVILSIPQYDLLVVHGGMDPARSIEAQDEYVVMNIRNILDNGDPTRRTSSGTSWSKVWERAQEKSDHPITVVYGHAAARGLKIRKYSKGLDTGCYKGDRLTAMSFPSQDLTDVKCHKHSL</sequence>
<dbReference type="AlphaFoldDB" id="A0A1Y1YTT6"/>
<feature type="chain" id="PRO_5011003298" evidence="1">
    <location>
        <begin position="20"/>
        <end position="280"/>
    </location>
</feature>
<evidence type="ECO:0000256" key="1">
    <source>
        <dbReference type="SAM" id="SignalP"/>
    </source>
</evidence>
<comment type="caution">
    <text evidence="3">The sequence shown here is derived from an EMBL/GenBank/DDBJ whole genome shotgun (WGS) entry which is preliminary data.</text>
</comment>
<dbReference type="SUPFAM" id="SSF56300">
    <property type="entry name" value="Metallo-dependent phosphatases"/>
    <property type="match status" value="1"/>
</dbReference>